<reference evidence="4" key="3">
    <citation type="submission" date="2020-12" db="UniProtKB">
        <authorList>
            <consortium name="EnsemblPlants"/>
        </authorList>
    </citation>
    <scope>IDENTIFICATION</scope>
</reference>
<proteinExistence type="predicted"/>
<dbReference type="EMBL" id="ABEU02000023">
    <property type="protein sequence ID" value="PNR29356.1"/>
    <property type="molecule type" value="Genomic_DNA"/>
</dbReference>
<dbReference type="AlphaFoldDB" id="A0A2K1IJA4"/>
<reference evidence="3 5" key="1">
    <citation type="journal article" date="2008" name="Science">
        <title>The Physcomitrella genome reveals evolutionary insights into the conquest of land by plants.</title>
        <authorList>
            <person name="Rensing S."/>
            <person name="Lang D."/>
            <person name="Zimmer A."/>
            <person name="Terry A."/>
            <person name="Salamov A."/>
            <person name="Shapiro H."/>
            <person name="Nishiyama T."/>
            <person name="Perroud P.-F."/>
            <person name="Lindquist E."/>
            <person name="Kamisugi Y."/>
            <person name="Tanahashi T."/>
            <person name="Sakakibara K."/>
            <person name="Fujita T."/>
            <person name="Oishi K."/>
            <person name="Shin-I T."/>
            <person name="Kuroki Y."/>
            <person name="Toyoda A."/>
            <person name="Suzuki Y."/>
            <person name="Hashimoto A."/>
            <person name="Yamaguchi K."/>
            <person name="Sugano A."/>
            <person name="Kohara Y."/>
            <person name="Fujiyama A."/>
            <person name="Anterola A."/>
            <person name="Aoki S."/>
            <person name="Ashton N."/>
            <person name="Barbazuk W.B."/>
            <person name="Barker E."/>
            <person name="Bennetzen J."/>
            <person name="Bezanilla M."/>
            <person name="Blankenship R."/>
            <person name="Cho S.H."/>
            <person name="Dutcher S."/>
            <person name="Estelle M."/>
            <person name="Fawcett J.A."/>
            <person name="Gundlach H."/>
            <person name="Hanada K."/>
            <person name="Heyl A."/>
            <person name="Hicks K.A."/>
            <person name="Hugh J."/>
            <person name="Lohr M."/>
            <person name="Mayer K."/>
            <person name="Melkozernov A."/>
            <person name="Murata T."/>
            <person name="Nelson D."/>
            <person name="Pils B."/>
            <person name="Prigge M."/>
            <person name="Reiss B."/>
            <person name="Renner T."/>
            <person name="Rombauts S."/>
            <person name="Rushton P."/>
            <person name="Sanderfoot A."/>
            <person name="Schween G."/>
            <person name="Shiu S.-H."/>
            <person name="Stueber K."/>
            <person name="Theodoulou F.L."/>
            <person name="Tu H."/>
            <person name="Van de Peer Y."/>
            <person name="Verrier P.J."/>
            <person name="Waters E."/>
            <person name="Wood A."/>
            <person name="Yang L."/>
            <person name="Cove D."/>
            <person name="Cuming A."/>
            <person name="Hasebe M."/>
            <person name="Lucas S."/>
            <person name="Mishler D.B."/>
            <person name="Reski R."/>
            <person name="Grigoriev I."/>
            <person name="Quatrano R.S."/>
            <person name="Boore J.L."/>
        </authorList>
    </citation>
    <scope>NUCLEOTIDE SEQUENCE [LARGE SCALE GENOMIC DNA]</scope>
    <source>
        <strain evidence="4 5">cv. Gransden 2004</strain>
    </source>
</reference>
<dbReference type="GeneID" id="112275978"/>
<dbReference type="EnsemblPlants" id="Pp3c23_13940V3.4">
    <property type="protein sequence ID" value="Pp3c23_13940V3.4"/>
    <property type="gene ID" value="Pp3c23_13940"/>
</dbReference>
<organism evidence="3">
    <name type="scientific">Physcomitrium patens</name>
    <name type="common">Spreading-leaved earth moss</name>
    <name type="synonym">Physcomitrella patens</name>
    <dbReference type="NCBI Taxonomy" id="3218"/>
    <lineage>
        <taxon>Eukaryota</taxon>
        <taxon>Viridiplantae</taxon>
        <taxon>Streptophyta</taxon>
        <taxon>Embryophyta</taxon>
        <taxon>Bryophyta</taxon>
        <taxon>Bryophytina</taxon>
        <taxon>Bryopsida</taxon>
        <taxon>Funariidae</taxon>
        <taxon>Funariales</taxon>
        <taxon>Funariaceae</taxon>
        <taxon>Physcomitrium</taxon>
    </lineage>
</organism>
<evidence type="ECO:0000256" key="1">
    <source>
        <dbReference type="SAM" id="Coils"/>
    </source>
</evidence>
<dbReference type="Gramene" id="Pp3c23_13940V3.2">
    <property type="protein sequence ID" value="Pp3c23_13940V3.2"/>
    <property type="gene ID" value="Pp3c23_13940"/>
</dbReference>
<feature type="compositionally biased region" description="Low complexity" evidence="2">
    <location>
        <begin position="208"/>
        <end position="225"/>
    </location>
</feature>
<evidence type="ECO:0000313" key="3">
    <source>
        <dbReference type="EMBL" id="PNR29356.1"/>
    </source>
</evidence>
<reference evidence="3 5" key="2">
    <citation type="journal article" date="2018" name="Plant J.">
        <title>The Physcomitrella patens chromosome-scale assembly reveals moss genome structure and evolution.</title>
        <authorList>
            <person name="Lang D."/>
            <person name="Ullrich K.K."/>
            <person name="Murat F."/>
            <person name="Fuchs J."/>
            <person name="Jenkins J."/>
            <person name="Haas F.B."/>
            <person name="Piednoel M."/>
            <person name="Gundlach H."/>
            <person name="Van Bel M."/>
            <person name="Meyberg R."/>
            <person name="Vives C."/>
            <person name="Morata J."/>
            <person name="Symeonidi A."/>
            <person name="Hiss M."/>
            <person name="Muchero W."/>
            <person name="Kamisugi Y."/>
            <person name="Saleh O."/>
            <person name="Blanc G."/>
            <person name="Decker E.L."/>
            <person name="van Gessel N."/>
            <person name="Grimwood J."/>
            <person name="Hayes R.D."/>
            <person name="Graham S.W."/>
            <person name="Gunter L.E."/>
            <person name="McDaniel S.F."/>
            <person name="Hoernstein S.N.W."/>
            <person name="Larsson A."/>
            <person name="Li F.W."/>
            <person name="Perroud P.F."/>
            <person name="Phillips J."/>
            <person name="Ranjan P."/>
            <person name="Rokshar D.S."/>
            <person name="Rothfels C.J."/>
            <person name="Schneider L."/>
            <person name="Shu S."/>
            <person name="Stevenson D.W."/>
            <person name="Thummler F."/>
            <person name="Tillich M."/>
            <person name="Villarreal Aguilar J.C."/>
            <person name="Widiez T."/>
            <person name="Wong G.K."/>
            <person name="Wymore A."/>
            <person name="Zhang Y."/>
            <person name="Zimmer A.D."/>
            <person name="Quatrano R.S."/>
            <person name="Mayer K.F.X."/>
            <person name="Goodstein D."/>
            <person name="Casacuberta J.M."/>
            <person name="Vandepoele K."/>
            <person name="Reski R."/>
            <person name="Cuming A.C."/>
            <person name="Tuskan G.A."/>
            <person name="Maumus F."/>
            <person name="Salse J."/>
            <person name="Schmutz J."/>
            <person name="Rensing S.A."/>
        </authorList>
    </citation>
    <scope>NUCLEOTIDE SEQUENCE [LARGE SCALE GENOMIC DNA]</scope>
    <source>
        <strain evidence="4 5">cv. Gransden 2004</strain>
    </source>
</reference>
<evidence type="ECO:0000313" key="5">
    <source>
        <dbReference type="Proteomes" id="UP000006727"/>
    </source>
</evidence>
<dbReference type="Gramene" id="Pp3c23_13940V3.1">
    <property type="protein sequence ID" value="Pp3c23_13940V3.1"/>
    <property type="gene ID" value="Pp3c23_13940"/>
</dbReference>
<dbReference type="Gramene" id="Pp3c23_13940V3.6">
    <property type="protein sequence ID" value="Pp3c23_13940V3.6"/>
    <property type="gene ID" value="Pp3c23_13940"/>
</dbReference>
<dbReference type="EnsemblPlants" id="Pp3c23_13940V3.3">
    <property type="protein sequence ID" value="Pp3c23_13940V3.3"/>
    <property type="gene ID" value="Pp3c23_13940"/>
</dbReference>
<feature type="coiled-coil region" evidence="1">
    <location>
        <begin position="286"/>
        <end position="313"/>
    </location>
</feature>
<evidence type="ECO:0000313" key="4">
    <source>
        <dbReference type="EnsemblPlants" id="Pp3c23_13940V3.1"/>
    </source>
</evidence>
<dbReference type="OrthoDB" id="10454591at2759"/>
<keyword evidence="1" id="KW-0175">Coiled coil</keyword>
<gene>
    <name evidence="4" type="primary">LOC112275978</name>
    <name evidence="3" type="ORF">PHYPA_028049</name>
</gene>
<dbReference type="Proteomes" id="UP000006727">
    <property type="component" value="Chromosome 23"/>
</dbReference>
<dbReference type="PaxDb" id="3218-PP1S379_3V6.1"/>
<protein>
    <submittedName>
        <fullName evidence="3 4">Uncharacterized protein</fullName>
    </submittedName>
</protein>
<dbReference type="EnsemblPlants" id="Pp3c23_13940V3.6">
    <property type="protein sequence ID" value="Pp3c23_13940V3.6"/>
    <property type="gene ID" value="Pp3c23_13940"/>
</dbReference>
<dbReference type="EnsemblPlants" id="Pp3c23_13940V3.2">
    <property type="protein sequence ID" value="Pp3c23_13940V3.2"/>
    <property type="gene ID" value="Pp3c23_13940"/>
</dbReference>
<accession>A0A2K1IJA4</accession>
<feature type="region of interest" description="Disordered" evidence="2">
    <location>
        <begin position="1"/>
        <end position="54"/>
    </location>
</feature>
<dbReference type="EnsemblPlants" id="Pp3c23_13940V3.1">
    <property type="protein sequence ID" value="Pp3c23_13940V3.1"/>
    <property type="gene ID" value="Pp3c23_13940"/>
</dbReference>
<dbReference type="Gramene" id="Pp3c23_13940V3.5">
    <property type="protein sequence ID" value="Pp3c23_13940V3.5"/>
    <property type="gene ID" value="Pp3c23_13940"/>
</dbReference>
<feature type="compositionally biased region" description="Basic and acidic residues" evidence="2">
    <location>
        <begin position="1"/>
        <end position="10"/>
    </location>
</feature>
<dbReference type="EnsemblPlants" id="Pp3c23_13940V3.5">
    <property type="protein sequence ID" value="Pp3c23_13940V3.5"/>
    <property type="gene ID" value="Pp3c23_13940"/>
</dbReference>
<dbReference type="Gramene" id="Pp3c23_13940V3.4">
    <property type="protein sequence ID" value="Pp3c23_13940V3.4"/>
    <property type="gene ID" value="Pp3c23_13940"/>
</dbReference>
<dbReference type="Gramene" id="Pp3c23_13940V3.3">
    <property type="protein sequence ID" value="Pp3c23_13940V3.3"/>
    <property type="gene ID" value="Pp3c23_13940"/>
</dbReference>
<keyword evidence="5" id="KW-1185">Reference proteome</keyword>
<sequence length="467" mass="52589">MFRMEFRGEQSLDSVEEDDEPSTTYVRSKRGGVRSVLEQYRDRPSEPAKSPPKTFEGRVGILGAQMQQISSSIKASHRVPHLTPIITCTSNPTPIGPIQKNWVEVDLIDLGSPKAAVTLHAAEASPVAEDVIREFVKPFAESVNLTQQSSREFKDDDIFVTFLEYQPRQSSERRDTLTDGVGEVETESASFWNVEVPTLPLRSNSTRSMGSNSWSDSSDAEGSVSYGSNKDEGKGSPVARAYNRAFRKLMKKKSKPAIQEPKFAKPWEEPLLAMHEQVKLERKMQKEATIESRKLAEEARKEARKEAENSKRELLNLANPVPESALKNHKEQYNMRKGIHKLFGGTCSNSQSRREGVAADARESKLVMPRAGIFETCMSPSSTDVALAHIRSGPRLSARKDIYFATVESNQRDVEAWTMEEYMAKNSRLEEWESRDNDEEFGGIEGNRLLNQYFDDDVTNDHDSDSD</sequence>
<evidence type="ECO:0000256" key="2">
    <source>
        <dbReference type="SAM" id="MobiDB-lite"/>
    </source>
</evidence>
<name>A0A2K1IJA4_PHYPA</name>
<feature type="region of interest" description="Disordered" evidence="2">
    <location>
        <begin position="202"/>
        <end position="238"/>
    </location>
</feature>
<dbReference type="RefSeq" id="XP_024362635.1">
    <property type="nucleotide sequence ID" value="XM_024506867.2"/>
</dbReference>